<dbReference type="PROSITE" id="PS01031">
    <property type="entry name" value="SHSP"/>
    <property type="match status" value="1"/>
</dbReference>
<sequence length="154" mass="17908">MLAPSIFEENFIDDLFGFPYMKEFGNMEHDMERKLYGRKASRMMKTDIREKDDNYEISVDLPGFKKEDITVELDNGYITINASKNLDKDEDNKKGKLLRQERYAGSMTRSFYVGENVEKEDVDANYRHGVLNLTIPKKAIEKKIPEKNLIAIEG</sequence>
<proteinExistence type="inferred from homology"/>
<dbReference type="RefSeq" id="WP_071175621.1">
    <property type="nucleotide sequence ID" value="NZ_CP017831.1"/>
</dbReference>
<organism evidence="4 5">
    <name type="scientific">Butyrivibrio hungatei</name>
    <dbReference type="NCBI Taxonomy" id="185008"/>
    <lineage>
        <taxon>Bacteria</taxon>
        <taxon>Bacillati</taxon>
        <taxon>Bacillota</taxon>
        <taxon>Clostridia</taxon>
        <taxon>Lachnospirales</taxon>
        <taxon>Lachnospiraceae</taxon>
        <taxon>Butyrivibrio</taxon>
    </lineage>
</organism>
<dbReference type="AlphaFoldDB" id="A0A1D9P091"/>
<comment type="similarity">
    <text evidence="1 2">Belongs to the small heat shock protein (HSP20) family.</text>
</comment>
<feature type="domain" description="SHSP" evidence="3">
    <location>
        <begin position="37"/>
        <end position="153"/>
    </location>
</feature>
<evidence type="ECO:0000313" key="5">
    <source>
        <dbReference type="Proteomes" id="UP000179284"/>
    </source>
</evidence>
<dbReference type="InterPro" id="IPR008978">
    <property type="entry name" value="HSP20-like_chaperone"/>
</dbReference>
<dbReference type="Pfam" id="PF00011">
    <property type="entry name" value="HSP20"/>
    <property type="match status" value="1"/>
</dbReference>
<protein>
    <submittedName>
        <fullName evidence="4">Molecular chaperone Hsp20</fullName>
    </submittedName>
</protein>
<dbReference type="Gene3D" id="2.60.40.790">
    <property type="match status" value="1"/>
</dbReference>
<keyword evidence="5" id="KW-1185">Reference proteome</keyword>
<name>A0A1D9P091_9FIRM</name>
<evidence type="ECO:0000256" key="2">
    <source>
        <dbReference type="RuleBase" id="RU003616"/>
    </source>
</evidence>
<dbReference type="SUPFAM" id="SSF49764">
    <property type="entry name" value="HSP20-like chaperones"/>
    <property type="match status" value="1"/>
</dbReference>
<gene>
    <name evidence="4" type="ORF">bhn_I0855</name>
</gene>
<evidence type="ECO:0000313" key="4">
    <source>
        <dbReference type="EMBL" id="AOZ95889.1"/>
    </source>
</evidence>
<dbReference type="PANTHER" id="PTHR11527">
    <property type="entry name" value="HEAT-SHOCK PROTEIN 20 FAMILY MEMBER"/>
    <property type="match status" value="1"/>
</dbReference>
<accession>A0A1D9P091</accession>
<dbReference type="OrthoDB" id="9811615at2"/>
<evidence type="ECO:0000259" key="3">
    <source>
        <dbReference type="PROSITE" id="PS01031"/>
    </source>
</evidence>
<dbReference type="InterPro" id="IPR002068">
    <property type="entry name" value="A-crystallin/Hsp20_dom"/>
</dbReference>
<dbReference type="KEGG" id="bhu:bhn_I0855"/>
<reference evidence="5" key="1">
    <citation type="submission" date="2016-10" db="EMBL/GenBank/DDBJ databases">
        <title>The complete genome sequence of the rumen bacterium Butyrivibrio hungatei MB2003.</title>
        <authorList>
            <person name="Palevich N."/>
            <person name="Kelly W.J."/>
            <person name="Leahy S.C."/>
            <person name="Altermann E."/>
            <person name="Rakonjac J."/>
            <person name="Attwood G.T."/>
        </authorList>
    </citation>
    <scope>NUCLEOTIDE SEQUENCE [LARGE SCALE GENOMIC DNA]</scope>
    <source>
        <strain evidence="5">MB2003</strain>
    </source>
</reference>
<dbReference type="CDD" id="cd06471">
    <property type="entry name" value="ACD_LpsHSP_like"/>
    <property type="match status" value="1"/>
</dbReference>
<evidence type="ECO:0000256" key="1">
    <source>
        <dbReference type="PROSITE-ProRule" id="PRU00285"/>
    </source>
</evidence>
<dbReference type="EMBL" id="CP017831">
    <property type="protein sequence ID" value="AOZ95889.1"/>
    <property type="molecule type" value="Genomic_DNA"/>
</dbReference>
<dbReference type="Proteomes" id="UP000179284">
    <property type="component" value="Chromosome I"/>
</dbReference>
<dbReference type="InterPro" id="IPR031107">
    <property type="entry name" value="Small_HSP"/>
</dbReference>